<feature type="transmembrane region" description="Helical" evidence="5">
    <location>
        <begin position="46"/>
        <end position="77"/>
    </location>
</feature>
<comment type="subcellular location">
    <subcellularLocation>
        <location evidence="1">Membrane</location>
        <topology evidence="1">Multi-pass membrane protein</topology>
    </subcellularLocation>
</comment>
<evidence type="ECO:0000256" key="3">
    <source>
        <dbReference type="ARBA" id="ARBA00022989"/>
    </source>
</evidence>
<dbReference type="GO" id="GO:0005886">
    <property type="term" value="C:plasma membrane"/>
    <property type="evidence" value="ECO:0007669"/>
    <property type="project" value="UniProtKB-ARBA"/>
</dbReference>
<evidence type="ECO:0000256" key="1">
    <source>
        <dbReference type="ARBA" id="ARBA00004141"/>
    </source>
</evidence>
<dbReference type="OrthoDB" id="2661848at2"/>
<accession>A0A1M6MQM4</accession>
<dbReference type="STRING" id="758803.SAMN05421803_110166"/>
<keyword evidence="4 5" id="KW-0472">Membrane</keyword>
<sequence>MAAAERTRDRRERDTLSVEWVKLELLRTAYATRGGLLASRDPRFVLGWYLVFAVVPWLTHDLTVLTGLFLVCAAAVVLSRVGPLILGLFVFGFVLESGYLLIASWFFGGDLGTVLALAELTLKLATVSLASMAAFVSLDPEKLSDALLALHAPAMVAFGVSYGYRMLPVLMEEFHTVVDGYRLRAAPPPPPGFLGWRAVVRVGTTVVAAFYPLMLNTAKRTRTTVEALETKGFTYAAEHPAGRRIRLAHLRADRWDVLLIAVTVLLVAACFALGRAHPLPVQPG</sequence>
<dbReference type="EMBL" id="FQZK01000010">
    <property type="protein sequence ID" value="SHJ85744.1"/>
    <property type="molecule type" value="Genomic_DNA"/>
</dbReference>
<name>A0A1M6MQM4_9ACTN</name>
<dbReference type="Pfam" id="PF02361">
    <property type="entry name" value="CbiQ"/>
    <property type="match status" value="1"/>
</dbReference>
<dbReference type="CDD" id="cd16914">
    <property type="entry name" value="EcfT"/>
    <property type="match status" value="1"/>
</dbReference>
<feature type="transmembrane region" description="Helical" evidence="5">
    <location>
        <begin position="84"/>
        <end position="107"/>
    </location>
</feature>
<proteinExistence type="predicted"/>
<feature type="transmembrane region" description="Helical" evidence="5">
    <location>
        <begin position="255"/>
        <end position="274"/>
    </location>
</feature>
<reference evidence="6 7" key="1">
    <citation type="submission" date="2016-11" db="EMBL/GenBank/DDBJ databases">
        <authorList>
            <person name="Jaros S."/>
            <person name="Januszkiewicz K."/>
            <person name="Wedrychowicz H."/>
        </authorList>
    </citation>
    <scope>NUCLEOTIDE SEQUENCE [LARGE SCALE GENOMIC DNA]</scope>
    <source>
        <strain evidence="6 7">CGMCC 4.5723</strain>
    </source>
</reference>
<gene>
    <name evidence="6" type="ORF">SAMN05421803_110166</name>
</gene>
<dbReference type="Proteomes" id="UP000184452">
    <property type="component" value="Unassembled WGS sequence"/>
</dbReference>
<keyword evidence="2 5" id="KW-0812">Transmembrane</keyword>
<evidence type="ECO:0000313" key="7">
    <source>
        <dbReference type="Proteomes" id="UP000184452"/>
    </source>
</evidence>
<protein>
    <submittedName>
        <fullName evidence="6">Energy-coupling factor transport system permease protein</fullName>
    </submittedName>
</protein>
<evidence type="ECO:0000256" key="4">
    <source>
        <dbReference type="ARBA" id="ARBA00023136"/>
    </source>
</evidence>
<feature type="transmembrane region" description="Helical" evidence="5">
    <location>
        <begin position="113"/>
        <end position="135"/>
    </location>
</feature>
<organism evidence="6 7">
    <name type="scientific">Nocardiopsis flavescens</name>
    <dbReference type="NCBI Taxonomy" id="758803"/>
    <lineage>
        <taxon>Bacteria</taxon>
        <taxon>Bacillati</taxon>
        <taxon>Actinomycetota</taxon>
        <taxon>Actinomycetes</taxon>
        <taxon>Streptosporangiales</taxon>
        <taxon>Nocardiopsidaceae</taxon>
        <taxon>Nocardiopsis</taxon>
    </lineage>
</organism>
<keyword evidence="3 5" id="KW-1133">Transmembrane helix</keyword>
<dbReference type="InterPro" id="IPR003339">
    <property type="entry name" value="ABC/ECF_trnsptr_transmembrane"/>
</dbReference>
<dbReference type="AlphaFoldDB" id="A0A1M6MQM4"/>
<evidence type="ECO:0000256" key="5">
    <source>
        <dbReference type="SAM" id="Phobius"/>
    </source>
</evidence>
<dbReference type="RefSeq" id="WP_073380440.1">
    <property type="nucleotide sequence ID" value="NZ_FQZK01000010.1"/>
</dbReference>
<keyword evidence="7" id="KW-1185">Reference proteome</keyword>
<evidence type="ECO:0000313" key="6">
    <source>
        <dbReference type="EMBL" id="SHJ85744.1"/>
    </source>
</evidence>
<feature type="transmembrane region" description="Helical" evidence="5">
    <location>
        <begin position="194"/>
        <end position="213"/>
    </location>
</feature>
<evidence type="ECO:0000256" key="2">
    <source>
        <dbReference type="ARBA" id="ARBA00022692"/>
    </source>
</evidence>